<evidence type="ECO:0000259" key="5">
    <source>
        <dbReference type="Pfam" id="PF02631"/>
    </source>
</evidence>
<comment type="subcellular location">
    <subcellularLocation>
        <location evidence="1">Cytoplasm</location>
    </subcellularLocation>
</comment>
<protein>
    <recommendedName>
        <fullName evidence="3">Regulatory protein RecX</fullName>
    </recommendedName>
</protein>
<evidence type="ECO:0000256" key="2">
    <source>
        <dbReference type="ARBA" id="ARBA00009695"/>
    </source>
</evidence>
<sequence>MSEFVSATQPPRKPPRPVSREWLFRAAAYYLERYSSSSGNLRRVLQRKVLKRTRERGEEAGDFQGLIDETVAHFVELRLLDDKAYAESRVATLRRKGTSLSRTRMKLIEKGVDAETAQAALGRDETPEAEAAQRLVRRRRLGPYRTRERAERRDRDIAAVMRAGFSFRDAVAAVDGEAEEGVLGT</sequence>
<proteinExistence type="inferred from homology"/>
<accession>A0A1H0J6Z5</accession>
<name>A0A1H0J6Z5_9HYPH</name>
<dbReference type="Gene3D" id="1.10.10.10">
    <property type="entry name" value="Winged helix-like DNA-binding domain superfamily/Winged helix DNA-binding domain"/>
    <property type="match status" value="1"/>
</dbReference>
<evidence type="ECO:0000313" key="6">
    <source>
        <dbReference type="EMBL" id="SDO39497.1"/>
    </source>
</evidence>
<feature type="domain" description="RecX second three-helical" evidence="5">
    <location>
        <begin position="81"/>
        <end position="121"/>
    </location>
</feature>
<dbReference type="Pfam" id="PF02631">
    <property type="entry name" value="RecX_HTH2"/>
    <property type="match status" value="1"/>
</dbReference>
<keyword evidence="4" id="KW-0963">Cytoplasm</keyword>
<keyword evidence="7" id="KW-1185">Reference proteome</keyword>
<dbReference type="EMBL" id="FNIT01000006">
    <property type="protein sequence ID" value="SDO39497.1"/>
    <property type="molecule type" value="Genomic_DNA"/>
</dbReference>
<dbReference type="OrthoDB" id="5507982at2"/>
<evidence type="ECO:0000256" key="4">
    <source>
        <dbReference type="ARBA" id="ARBA00022490"/>
    </source>
</evidence>
<dbReference type="RefSeq" id="WP_090674803.1">
    <property type="nucleotide sequence ID" value="NZ_FNIT01000006.1"/>
</dbReference>
<dbReference type="GO" id="GO:0005737">
    <property type="term" value="C:cytoplasm"/>
    <property type="evidence" value="ECO:0007669"/>
    <property type="project" value="UniProtKB-SubCell"/>
</dbReference>
<dbReference type="InterPro" id="IPR053924">
    <property type="entry name" value="RecX_HTH_2nd"/>
</dbReference>
<evidence type="ECO:0000256" key="1">
    <source>
        <dbReference type="ARBA" id="ARBA00004496"/>
    </source>
</evidence>
<evidence type="ECO:0000313" key="7">
    <source>
        <dbReference type="Proteomes" id="UP000198793"/>
    </source>
</evidence>
<dbReference type="AlphaFoldDB" id="A0A1H0J6Z5"/>
<dbReference type="Proteomes" id="UP000198793">
    <property type="component" value="Unassembled WGS sequence"/>
</dbReference>
<reference evidence="6 7" key="1">
    <citation type="submission" date="2016-10" db="EMBL/GenBank/DDBJ databases">
        <authorList>
            <person name="de Groot N.N."/>
        </authorList>
    </citation>
    <scope>NUCLEOTIDE SEQUENCE [LARGE SCALE GENOMIC DNA]</scope>
    <source>
        <strain evidence="7">L7-484,KACC 16230,DSM 25025</strain>
    </source>
</reference>
<organism evidence="6 7">
    <name type="scientific">Aureimonas jatrophae</name>
    <dbReference type="NCBI Taxonomy" id="1166073"/>
    <lineage>
        <taxon>Bacteria</taxon>
        <taxon>Pseudomonadati</taxon>
        <taxon>Pseudomonadota</taxon>
        <taxon>Alphaproteobacteria</taxon>
        <taxon>Hyphomicrobiales</taxon>
        <taxon>Aurantimonadaceae</taxon>
        <taxon>Aureimonas</taxon>
    </lineage>
</organism>
<evidence type="ECO:0000256" key="3">
    <source>
        <dbReference type="ARBA" id="ARBA00018111"/>
    </source>
</evidence>
<comment type="similarity">
    <text evidence="2">Belongs to the RecX family.</text>
</comment>
<gene>
    <name evidence="6" type="ORF">SAMN05192530_10634</name>
</gene>
<dbReference type="STRING" id="1166073.SAMN05192530_10634"/>
<dbReference type="InterPro" id="IPR036388">
    <property type="entry name" value="WH-like_DNA-bd_sf"/>
</dbReference>